<dbReference type="eggNOG" id="KOG0685">
    <property type="taxonomic scope" value="Eukaryota"/>
</dbReference>
<dbReference type="GO" id="GO:0005737">
    <property type="term" value="C:cytoplasm"/>
    <property type="evidence" value="ECO:0007669"/>
    <property type="project" value="UniProtKB-SubCell"/>
</dbReference>
<dbReference type="OrthoDB" id="2019015at2759"/>
<feature type="domain" description="Amine oxidase" evidence="9">
    <location>
        <begin position="404"/>
        <end position="519"/>
    </location>
</feature>
<dbReference type="Proteomes" id="UP000007264">
    <property type="component" value="Unassembled WGS sequence"/>
</dbReference>
<evidence type="ECO:0000313" key="10">
    <source>
        <dbReference type="EMBL" id="EIE25731.1"/>
    </source>
</evidence>
<evidence type="ECO:0000256" key="3">
    <source>
        <dbReference type="ARBA" id="ARBA00005995"/>
    </source>
</evidence>
<evidence type="ECO:0000256" key="7">
    <source>
        <dbReference type="ARBA" id="ARBA00023002"/>
    </source>
</evidence>
<gene>
    <name evidence="10" type="ORF">COCSUDRAFT_60746</name>
</gene>
<name>I0Z512_COCSC</name>
<comment type="similarity">
    <text evidence="3">Belongs to the flavin monoamine oxidase family.</text>
</comment>
<evidence type="ECO:0000256" key="2">
    <source>
        <dbReference type="ARBA" id="ARBA00004496"/>
    </source>
</evidence>
<protein>
    <submittedName>
        <fullName evidence="10">Amine oxidase</fullName>
    </submittedName>
</protein>
<dbReference type="RefSeq" id="XP_005650275.1">
    <property type="nucleotide sequence ID" value="XM_005650218.1"/>
</dbReference>
<dbReference type="InterPro" id="IPR050281">
    <property type="entry name" value="Flavin_monoamine_oxidase"/>
</dbReference>
<dbReference type="InterPro" id="IPR002937">
    <property type="entry name" value="Amino_oxidase"/>
</dbReference>
<dbReference type="AlphaFoldDB" id="I0Z512"/>
<keyword evidence="7" id="KW-0560">Oxidoreductase</keyword>
<dbReference type="GO" id="GO:0046592">
    <property type="term" value="F:polyamine oxidase activity"/>
    <property type="evidence" value="ECO:0007669"/>
    <property type="project" value="TreeGrafter"/>
</dbReference>
<proteinExistence type="inferred from homology"/>
<feature type="region of interest" description="Disordered" evidence="8">
    <location>
        <begin position="335"/>
        <end position="356"/>
    </location>
</feature>
<feature type="domain" description="Amine oxidase" evidence="9">
    <location>
        <begin position="21"/>
        <end position="276"/>
    </location>
</feature>
<evidence type="ECO:0000256" key="1">
    <source>
        <dbReference type="ARBA" id="ARBA00001974"/>
    </source>
</evidence>
<dbReference type="InterPro" id="IPR036188">
    <property type="entry name" value="FAD/NAD-bd_sf"/>
</dbReference>
<sequence>MTGDVKKPSEVIIVGAGYAGIGGRACTLDGREMGGTYFHGIYGHPLYEYASQHGIVGPPFTRDFRWGFCEPGEPAPLDRAISEELREAVQEYASVLPSGDPASHSGSLSSLLEQRIIKEDAKSSGAEVRPRAWRWRELVTRIASGCDSSADVSAAWWAGAEDLEGPNFPCPIGFQATSQHPALPHALAEHMAAGADIRYGAVVERIQWGASGVTVSCADGRSFQADAAVVTVSLGVLKAIHAQLFAPSLPPEKLRALQGLSIGTVDKIFVDFSETGGAPPGKQASGDPVTAYHLLWQEPWQKSEAHEPAPAEQAVPEWARGVFSVRFGGSEFKAPSNGHAAVQDSQQPAAACEDPATNGARWPAFTGSACSVYGNSSRETGKTAQRHCGSGLPAPWAEHPSSAVLWITGEHAKAMEKCSDDEVERGVAALLAAYPAIPCPAAAAPRIIRSAWGSDPLFRGSYSYVNAAGSPDDIDALAAPLTVSGRPVVCFAGEATHRQLTGTMGAAFLTGQREAARLLGSHKAAA</sequence>
<keyword evidence="4" id="KW-0963">Cytoplasm</keyword>
<keyword evidence="6" id="KW-0274">FAD</keyword>
<comment type="caution">
    <text evidence="10">The sequence shown here is derived from an EMBL/GenBank/DDBJ whole genome shotgun (WGS) entry which is preliminary data.</text>
</comment>
<evidence type="ECO:0000256" key="4">
    <source>
        <dbReference type="ARBA" id="ARBA00022490"/>
    </source>
</evidence>
<evidence type="ECO:0000256" key="6">
    <source>
        <dbReference type="ARBA" id="ARBA00022827"/>
    </source>
</evidence>
<dbReference type="SUPFAM" id="SSF51905">
    <property type="entry name" value="FAD/NAD(P)-binding domain"/>
    <property type="match status" value="1"/>
</dbReference>
<comment type="subcellular location">
    <subcellularLocation>
        <location evidence="2">Cytoplasm</location>
    </subcellularLocation>
</comment>
<organism evidence="10 11">
    <name type="scientific">Coccomyxa subellipsoidea (strain C-169)</name>
    <name type="common">Green microalga</name>
    <dbReference type="NCBI Taxonomy" id="574566"/>
    <lineage>
        <taxon>Eukaryota</taxon>
        <taxon>Viridiplantae</taxon>
        <taxon>Chlorophyta</taxon>
        <taxon>core chlorophytes</taxon>
        <taxon>Trebouxiophyceae</taxon>
        <taxon>Trebouxiophyceae incertae sedis</taxon>
        <taxon>Coccomyxaceae</taxon>
        <taxon>Coccomyxa</taxon>
        <taxon>Coccomyxa subellipsoidea</taxon>
    </lineage>
</organism>
<evidence type="ECO:0000259" key="9">
    <source>
        <dbReference type="Pfam" id="PF01593"/>
    </source>
</evidence>
<evidence type="ECO:0000313" key="11">
    <source>
        <dbReference type="Proteomes" id="UP000007264"/>
    </source>
</evidence>
<reference evidence="10 11" key="1">
    <citation type="journal article" date="2012" name="Genome Biol.">
        <title>The genome of the polar eukaryotic microalga coccomyxa subellipsoidea reveals traits of cold adaptation.</title>
        <authorList>
            <person name="Blanc G."/>
            <person name="Agarkova I."/>
            <person name="Grimwood J."/>
            <person name="Kuo A."/>
            <person name="Brueggeman A."/>
            <person name="Dunigan D."/>
            <person name="Gurnon J."/>
            <person name="Ladunga I."/>
            <person name="Lindquist E."/>
            <person name="Lucas S."/>
            <person name="Pangilinan J."/>
            <person name="Proschold T."/>
            <person name="Salamov A."/>
            <person name="Schmutz J."/>
            <person name="Weeks D."/>
            <person name="Yamada T."/>
            <person name="Claverie J.M."/>
            <person name="Grigoriev I."/>
            <person name="Van Etten J."/>
            <person name="Lomsadze A."/>
            <person name="Borodovsky M."/>
        </authorList>
    </citation>
    <scope>NUCLEOTIDE SEQUENCE [LARGE SCALE GENOMIC DNA]</scope>
    <source>
        <strain evidence="10 11">C-169</strain>
    </source>
</reference>
<evidence type="ECO:0000256" key="5">
    <source>
        <dbReference type="ARBA" id="ARBA00022630"/>
    </source>
</evidence>
<dbReference type="Gene3D" id="3.50.50.60">
    <property type="entry name" value="FAD/NAD(P)-binding domain"/>
    <property type="match status" value="2"/>
</dbReference>
<comment type="cofactor">
    <cofactor evidence="1">
        <name>FAD</name>
        <dbReference type="ChEBI" id="CHEBI:57692"/>
    </cofactor>
</comment>
<dbReference type="PANTHER" id="PTHR10742">
    <property type="entry name" value="FLAVIN MONOAMINE OXIDASE"/>
    <property type="match status" value="1"/>
</dbReference>
<dbReference type="KEGG" id="csl:COCSUDRAFT_60746"/>
<dbReference type="PANTHER" id="PTHR10742:SF405">
    <property type="entry name" value="PEROXISOMAL N(1)-ACETYL-SPERMINE_SPERMIDINE OXIDASE"/>
    <property type="match status" value="1"/>
</dbReference>
<dbReference type="GeneID" id="17043735"/>
<accession>I0Z512</accession>
<evidence type="ECO:0000256" key="8">
    <source>
        <dbReference type="SAM" id="MobiDB-lite"/>
    </source>
</evidence>
<keyword evidence="11" id="KW-1185">Reference proteome</keyword>
<keyword evidence="5" id="KW-0285">Flavoprotein</keyword>
<dbReference type="STRING" id="574566.I0Z512"/>
<dbReference type="Gene3D" id="3.90.660.10">
    <property type="match status" value="2"/>
</dbReference>
<dbReference type="EMBL" id="AGSI01000003">
    <property type="protein sequence ID" value="EIE25731.1"/>
    <property type="molecule type" value="Genomic_DNA"/>
</dbReference>
<dbReference type="Pfam" id="PF01593">
    <property type="entry name" value="Amino_oxidase"/>
    <property type="match status" value="2"/>
</dbReference>
<dbReference type="SUPFAM" id="SSF54373">
    <property type="entry name" value="FAD-linked reductases, C-terminal domain"/>
    <property type="match status" value="1"/>
</dbReference>